<sequence>MRGRRDCFGAIGAAIGVAAGGAPAMAQSAWSRLPGEFARIERSQGGRLGVAVLDTGGRRAAEHRGGDRFPMASTFKMLLGGAVLARIDAGQDSLERRIRFGRGDLVTYSPATEGQAGGEGMTVAALLEAMMTLSDNTAANLLLSAIGGPEGLTAFLRRHGDAVTRLDRMEPALNEGTPGDPRDTTSPAAMLATMRALTLGEALSAPSRARLVWLMEGNRVSGSLFRARLPQGWRIGDRSGAGGFNTRGIAAVIWPSGGRAPLLVTAYLTEGPQRTLAARDAVLAEVGGAIFAAYGAG</sequence>
<evidence type="ECO:0000313" key="9">
    <source>
        <dbReference type="EMBL" id="NKE17541.1"/>
    </source>
</evidence>
<protein>
    <recommendedName>
        <fullName evidence="3 6">Beta-lactamase</fullName>
        <ecNumber evidence="3 6">3.5.2.6</ecNumber>
    </recommendedName>
</protein>
<dbReference type="InterPro" id="IPR012338">
    <property type="entry name" value="Beta-lactam/transpept-like"/>
</dbReference>
<dbReference type="PANTHER" id="PTHR35333:SF3">
    <property type="entry name" value="BETA-LACTAMASE-TYPE TRANSPEPTIDASE FOLD CONTAINING PROTEIN"/>
    <property type="match status" value="1"/>
</dbReference>
<dbReference type="EC" id="3.5.2.6" evidence="3 6"/>
<dbReference type="Proteomes" id="UP001138708">
    <property type="component" value="Unassembled WGS sequence"/>
</dbReference>
<accession>A0A9X9WLG6</accession>
<dbReference type="PANTHER" id="PTHR35333">
    <property type="entry name" value="BETA-LACTAMASE"/>
    <property type="match status" value="1"/>
</dbReference>
<dbReference type="EMBL" id="JAAVUP010000002">
    <property type="protein sequence ID" value="NKE17541.1"/>
    <property type="molecule type" value="Genomic_DNA"/>
</dbReference>
<evidence type="ECO:0000256" key="5">
    <source>
        <dbReference type="ARBA" id="ARBA00023251"/>
    </source>
</evidence>
<dbReference type="EMBL" id="JAAEDK010000046">
    <property type="protein sequence ID" value="MBR0661176.1"/>
    <property type="molecule type" value="Genomic_DNA"/>
</dbReference>
<evidence type="ECO:0000313" key="10">
    <source>
        <dbReference type="Proteomes" id="UP000746741"/>
    </source>
</evidence>
<keyword evidence="4 6" id="KW-0378">Hydrolase</keyword>
<organism evidence="8 11">
    <name type="scientific">Neoroseomonas oryzicola</name>
    <dbReference type="NCBI Taxonomy" id="535904"/>
    <lineage>
        <taxon>Bacteria</taxon>
        <taxon>Pseudomonadati</taxon>
        <taxon>Pseudomonadota</taxon>
        <taxon>Alphaproteobacteria</taxon>
        <taxon>Acetobacterales</taxon>
        <taxon>Acetobacteraceae</taxon>
        <taxon>Neoroseomonas</taxon>
    </lineage>
</organism>
<reference evidence="9 10" key="2">
    <citation type="submission" date="2020-02" db="EMBL/GenBank/DDBJ databases">
        <authorList>
            <person name="Sun Q."/>
            <person name="Inoue M."/>
        </authorList>
    </citation>
    <scope>NUCLEOTIDE SEQUENCE [LARGE SCALE GENOMIC DNA]</scope>
    <source>
        <strain evidence="9 10">KCTC 22478</strain>
    </source>
</reference>
<dbReference type="Proteomes" id="UP000746741">
    <property type="component" value="Unassembled WGS sequence"/>
</dbReference>
<dbReference type="NCBIfam" id="NF033103">
    <property type="entry name" value="bla_class_A"/>
    <property type="match status" value="1"/>
</dbReference>
<evidence type="ECO:0000256" key="2">
    <source>
        <dbReference type="ARBA" id="ARBA00009009"/>
    </source>
</evidence>
<evidence type="ECO:0000256" key="6">
    <source>
        <dbReference type="RuleBase" id="RU361140"/>
    </source>
</evidence>
<comment type="caution">
    <text evidence="8">The sequence shown here is derived from an EMBL/GenBank/DDBJ whole genome shotgun (WGS) entry which is preliminary data.</text>
</comment>
<evidence type="ECO:0000256" key="1">
    <source>
        <dbReference type="ARBA" id="ARBA00001526"/>
    </source>
</evidence>
<dbReference type="Gene3D" id="3.40.710.10">
    <property type="entry name" value="DD-peptidase/beta-lactamase superfamily"/>
    <property type="match status" value="1"/>
</dbReference>
<proteinExistence type="inferred from homology"/>
<dbReference type="RefSeq" id="WP_168041388.1">
    <property type="nucleotide sequence ID" value="NZ_JAAEDK010000046.1"/>
</dbReference>
<dbReference type="GO" id="GO:0030655">
    <property type="term" value="P:beta-lactam antibiotic catabolic process"/>
    <property type="evidence" value="ECO:0007669"/>
    <property type="project" value="InterPro"/>
</dbReference>
<evidence type="ECO:0000256" key="4">
    <source>
        <dbReference type="ARBA" id="ARBA00022801"/>
    </source>
</evidence>
<comment type="similarity">
    <text evidence="2 6">Belongs to the class-A beta-lactamase family.</text>
</comment>
<dbReference type="InterPro" id="IPR000871">
    <property type="entry name" value="Beta-lactam_class-A"/>
</dbReference>
<dbReference type="PRINTS" id="PR00118">
    <property type="entry name" value="BLACTAMASEA"/>
</dbReference>
<gene>
    <name evidence="8" type="primary">bla</name>
    <name evidence="9" type="ORF">GWK15_11350</name>
    <name evidence="8" type="ORF">GXW75_18105</name>
</gene>
<dbReference type="GO" id="GO:0046677">
    <property type="term" value="P:response to antibiotic"/>
    <property type="evidence" value="ECO:0007669"/>
    <property type="project" value="UniProtKB-UniRule"/>
</dbReference>
<evidence type="ECO:0000313" key="11">
    <source>
        <dbReference type="Proteomes" id="UP001138708"/>
    </source>
</evidence>
<dbReference type="SUPFAM" id="SSF56601">
    <property type="entry name" value="beta-lactamase/transpeptidase-like"/>
    <property type="match status" value="1"/>
</dbReference>
<dbReference type="AlphaFoldDB" id="A0A9X9WLG6"/>
<reference evidence="8" key="3">
    <citation type="journal article" date="2021" name="Syst. Appl. Microbiol.">
        <title>Roseomonas hellenica sp. nov., isolated from roots of wild-growing Alkanna tinctoria.</title>
        <authorList>
            <person name="Rat A."/>
            <person name="Naranjo H.D."/>
            <person name="Lebbe L."/>
            <person name="Cnockaert M."/>
            <person name="Krigas N."/>
            <person name="Grigoriadou K."/>
            <person name="Maloupa E."/>
            <person name="Willems A."/>
        </authorList>
    </citation>
    <scope>NUCLEOTIDE SEQUENCE</scope>
    <source>
        <strain evidence="8">LMG 31161</strain>
    </source>
</reference>
<dbReference type="Pfam" id="PF13354">
    <property type="entry name" value="Beta-lactamase2"/>
    <property type="match status" value="1"/>
</dbReference>
<keyword evidence="5 6" id="KW-0046">Antibiotic resistance</keyword>
<dbReference type="PROSITE" id="PS00146">
    <property type="entry name" value="BETA_LACTAMASE_A"/>
    <property type="match status" value="1"/>
</dbReference>
<evidence type="ECO:0000256" key="3">
    <source>
        <dbReference type="ARBA" id="ARBA00012865"/>
    </source>
</evidence>
<dbReference type="InterPro" id="IPR023650">
    <property type="entry name" value="Beta-lactam_class-A_AS"/>
</dbReference>
<evidence type="ECO:0000313" key="8">
    <source>
        <dbReference type="EMBL" id="MBR0661176.1"/>
    </source>
</evidence>
<comment type="catalytic activity">
    <reaction evidence="1 6">
        <text>a beta-lactam + H2O = a substituted beta-amino acid</text>
        <dbReference type="Rhea" id="RHEA:20401"/>
        <dbReference type="ChEBI" id="CHEBI:15377"/>
        <dbReference type="ChEBI" id="CHEBI:35627"/>
        <dbReference type="ChEBI" id="CHEBI:140347"/>
        <dbReference type="EC" id="3.5.2.6"/>
    </reaction>
</comment>
<keyword evidence="10" id="KW-1185">Reference proteome</keyword>
<name>A0A9X9WLG6_9PROT</name>
<dbReference type="GO" id="GO:0008800">
    <property type="term" value="F:beta-lactamase activity"/>
    <property type="evidence" value="ECO:0007669"/>
    <property type="project" value="UniProtKB-UniRule"/>
</dbReference>
<dbReference type="InterPro" id="IPR045155">
    <property type="entry name" value="Beta-lactam_cat"/>
</dbReference>
<reference evidence="8" key="1">
    <citation type="submission" date="2020-01" db="EMBL/GenBank/DDBJ databases">
        <authorList>
            <person name="Rat A."/>
        </authorList>
    </citation>
    <scope>NUCLEOTIDE SEQUENCE</scope>
    <source>
        <strain evidence="8">LMG 31161</strain>
    </source>
</reference>
<evidence type="ECO:0000259" key="7">
    <source>
        <dbReference type="Pfam" id="PF13354"/>
    </source>
</evidence>
<feature type="domain" description="Beta-lactamase class A catalytic" evidence="7">
    <location>
        <begin position="50"/>
        <end position="260"/>
    </location>
</feature>